<dbReference type="RefSeq" id="XP_004831973.1">
    <property type="nucleotide sequence ID" value="XM_004831916.1"/>
</dbReference>
<dbReference type="KEGG" id="beq:BEWA_049890"/>
<gene>
    <name evidence="2" type="ORF">BEWA_049890</name>
</gene>
<keyword evidence="1" id="KW-0472">Membrane</keyword>
<dbReference type="AlphaFoldDB" id="L1LB16"/>
<dbReference type="EMBL" id="ACOU01000007">
    <property type="protein sequence ID" value="EKX72521.1"/>
    <property type="molecule type" value="Genomic_DNA"/>
</dbReference>
<comment type="caution">
    <text evidence="2">The sequence shown here is derived from an EMBL/GenBank/DDBJ whole genome shotgun (WGS) entry which is preliminary data.</text>
</comment>
<dbReference type="GeneID" id="15805225"/>
<sequence length="161" mass="18597">MVDVIVTTPLRILVLATLIISILCLDLKDTREYWSEKNSTGEKYLVSVDFRNGNSSSNIDPPQGFRRYIHKMDSGYKFCVERIKHQNFNLTICPCIEEVNEATDPLLLCIKRSMHNSEKTDSTYCYYCKVEYSCWYRYKNGECNEILPGNRDTATGLGKLL</sequence>
<evidence type="ECO:0000313" key="2">
    <source>
        <dbReference type="EMBL" id="EKX72521.1"/>
    </source>
</evidence>
<protein>
    <submittedName>
        <fullName evidence="2">Signal peptide containing protein</fullName>
    </submittedName>
</protein>
<keyword evidence="1" id="KW-0812">Transmembrane</keyword>
<keyword evidence="1" id="KW-1133">Transmembrane helix</keyword>
<name>L1LB16_THEEQ</name>
<feature type="transmembrane region" description="Helical" evidence="1">
    <location>
        <begin position="6"/>
        <end position="27"/>
    </location>
</feature>
<proteinExistence type="predicted"/>
<evidence type="ECO:0000313" key="3">
    <source>
        <dbReference type="Proteomes" id="UP000031512"/>
    </source>
</evidence>
<accession>L1LB16</accession>
<organism evidence="2 3">
    <name type="scientific">Theileria equi strain WA</name>
    <dbReference type="NCBI Taxonomy" id="1537102"/>
    <lineage>
        <taxon>Eukaryota</taxon>
        <taxon>Sar</taxon>
        <taxon>Alveolata</taxon>
        <taxon>Apicomplexa</taxon>
        <taxon>Aconoidasida</taxon>
        <taxon>Piroplasmida</taxon>
        <taxon>Theileriidae</taxon>
        <taxon>Theileria</taxon>
    </lineage>
</organism>
<evidence type="ECO:0000256" key="1">
    <source>
        <dbReference type="SAM" id="Phobius"/>
    </source>
</evidence>
<dbReference type="Proteomes" id="UP000031512">
    <property type="component" value="Unassembled WGS sequence"/>
</dbReference>
<dbReference type="VEuPathDB" id="PiroplasmaDB:BEWA_049890"/>
<keyword evidence="3" id="KW-1185">Reference proteome</keyword>
<reference evidence="2 3" key="1">
    <citation type="journal article" date="2012" name="BMC Genomics">
        <title>Comparative genomic analysis and phylogenetic position of Theileria equi.</title>
        <authorList>
            <person name="Kappmeyer L.S."/>
            <person name="Thiagarajan M."/>
            <person name="Herndon D.R."/>
            <person name="Ramsay J.D."/>
            <person name="Caler E."/>
            <person name="Djikeng A."/>
            <person name="Gillespie J.J."/>
            <person name="Lau A.O."/>
            <person name="Roalson E.H."/>
            <person name="Silva J.C."/>
            <person name="Silva M.G."/>
            <person name="Suarez C.E."/>
            <person name="Ueti M.W."/>
            <person name="Nene V.M."/>
            <person name="Mealey R.H."/>
            <person name="Knowles D.P."/>
            <person name="Brayton K.A."/>
        </authorList>
    </citation>
    <scope>NUCLEOTIDE SEQUENCE [LARGE SCALE GENOMIC DNA]</scope>
    <source>
        <strain evidence="2 3">WA</strain>
    </source>
</reference>